<dbReference type="Proteomes" id="UP000006620">
    <property type="component" value="Chromosome"/>
</dbReference>
<dbReference type="GO" id="GO:0015833">
    <property type="term" value="P:peptide transport"/>
    <property type="evidence" value="ECO:0007669"/>
    <property type="project" value="TreeGrafter"/>
</dbReference>
<protein>
    <submittedName>
        <fullName evidence="4">Extracellular solute-binding protein, family 5</fullName>
    </submittedName>
</protein>
<dbReference type="InterPro" id="IPR039424">
    <property type="entry name" value="SBP_5"/>
</dbReference>
<dbReference type="PANTHER" id="PTHR30290">
    <property type="entry name" value="PERIPLASMIC BINDING COMPONENT OF ABC TRANSPORTER"/>
    <property type="match status" value="1"/>
</dbReference>
<evidence type="ECO:0000313" key="4">
    <source>
        <dbReference type="EMBL" id="AEI40180.1"/>
    </source>
</evidence>
<dbReference type="GO" id="GO:1904680">
    <property type="term" value="F:peptide transmembrane transporter activity"/>
    <property type="evidence" value="ECO:0007669"/>
    <property type="project" value="TreeGrafter"/>
</dbReference>
<evidence type="ECO:0000259" key="3">
    <source>
        <dbReference type="Pfam" id="PF12793"/>
    </source>
</evidence>
<dbReference type="Gene3D" id="3.10.105.10">
    <property type="entry name" value="Dipeptide-binding Protein, Domain 3"/>
    <property type="match status" value="1"/>
</dbReference>
<evidence type="ECO:0000256" key="1">
    <source>
        <dbReference type="ARBA" id="ARBA00023125"/>
    </source>
</evidence>
<proteinExistence type="predicted"/>
<reference evidence="5" key="1">
    <citation type="submission" date="2011-06" db="EMBL/GenBank/DDBJ databases">
        <title>Complete genome sequence of Paenibacillus mucilaginosus KNP414.</title>
        <authorList>
            <person name="Wang J."/>
            <person name="Hu S."/>
            <person name="Hu X."/>
            <person name="Zhang B."/>
            <person name="Dong D."/>
            <person name="Zhang S."/>
            <person name="Zhao K."/>
            <person name="Wu D."/>
        </authorList>
    </citation>
    <scope>NUCLEOTIDE SEQUENCE [LARGE SCALE GENOMIC DNA]</scope>
    <source>
        <strain evidence="5">KNP414</strain>
    </source>
</reference>
<dbReference type="Pfam" id="PF00496">
    <property type="entry name" value="SBP_bac_5"/>
    <property type="match status" value="1"/>
</dbReference>
<dbReference type="InterPro" id="IPR025370">
    <property type="entry name" value="SgrR_HTH_N"/>
</dbReference>
<reference evidence="4 5" key="2">
    <citation type="journal article" date="2013" name="Genome Announc.">
        <title>Genome Sequence of Growth-Improving Paenibacillus mucilaginosus Strain KNP414.</title>
        <authorList>
            <person name="Lu J.J."/>
            <person name="Wang J.F."/>
            <person name="Hu X.F."/>
        </authorList>
    </citation>
    <scope>NUCLEOTIDE SEQUENCE [LARGE SCALE GENOMIC DNA]</scope>
    <source>
        <strain evidence="4 5">KNP414</strain>
    </source>
</reference>
<dbReference type="Pfam" id="PF12793">
    <property type="entry name" value="SgrR_N"/>
    <property type="match status" value="1"/>
</dbReference>
<evidence type="ECO:0000313" key="5">
    <source>
        <dbReference type="Proteomes" id="UP000006620"/>
    </source>
</evidence>
<accession>F8FPF6</accession>
<feature type="domain" description="Transcriptional regulator SgrR N-terminal HTH" evidence="3">
    <location>
        <begin position="6"/>
        <end position="99"/>
    </location>
</feature>
<dbReference type="GO" id="GO:0003677">
    <property type="term" value="F:DNA binding"/>
    <property type="evidence" value="ECO:0007669"/>
    <property type="project" value="UniProtKB-KW"/>
</dbReference>
<dbReference type="Gene3D" id="3.40.190.10">
    <property type="entry name" value="Periplasmic binding protein-like II"/>
    <property type="match status" value="1"/>
</dbReference>
<dbReference type="PATRIC" id="fig|1036673.3.peg.1431"/>
<name>F8FPF6_PAEMK</name>
<gene>
    <name evidence="4" type="ordered locus">KNP414_01617</name>
</gene>
<evidence type="ECO:0000259" key="2">
    <source>
        <dbReference type="Pfam" id="PF00496"/>
    </source>
</evidence>
<dbReference type="RefSeq" id="WP_013915342.1">
    <property type="nucleotide sequence ID" value="NC_015690.1"/>
</dbReference>
<keyword evidence="1" id="KW-0238">DNA-binding</keyword>
<sequence>MLDYYYLKLHERFLEMDREEEVEVTLPELTALFQCSGRNVNLVLKRLEALEWIRYTPGRGRGNRSRLKLLIPGETVALETAQDYVRKGDIQQAFAYLEGVPHLQGVKDQFVYWLDTQFGFRPHRKNDRQTDTLRLPYSKRISCLDPAHLYYLVECHIVEQVFDMLVRYREETDTYEGGLAHHWTMSKDEKEWLFYLRKGVYFHHGREMTSEDVKFTLERLKSEELRSPFRWLFADVQEVRCIDRYTVHIRLERANPLFLQHLSYNRASIVPYDAVTEMGERFEQTPIGTGAFKVVQHDANMLVLEAFGRYYDRRAHLDRIEIWYTPELLRKASQLESMCYSMRYEGCSVEGGETPEGWKSIEKTGRDCSFLTFNLELPGPQHSLAFRKAVQHAIDRRLLIPKNEEGDRTYAKWFYEDGQEYSDTDENYDPILARRFLSESGYAGEVLLLNYHNTYGEVCSIQEQLGRIGIRTELVQRHTSCSVEARASEAHLWFHRNIMDEQPELSIIELFLAENSVLRLHLGEELRSGADWLIERLYQESSKGTRRTYLERLRTLVTEQASVIFLFQHTQRTIFHPSLKNVSLGSLGWVRFRDLWFEPAYALSGEEERADLLQT</sequence>
<dbReference type="InterPro" id="IPR000914">
    <property type="entry name" value="SBP_5_dom"/>
</dbReference>
<dbReference type="KEGG" id="pms:KNP414_01617"/>
<dbReference type="HOGENOM" id="CLU_017028_12_4_9"/>
<dbReference type="SUPFAM" id="SSF53850">
    <property type="entry name" value="Periplasmic binding protein-like II"/>
    <property type="match status" value="1"/>
</dbReference>
<dbReference type="EMBL" id="CP002869">
    <property type="protein sequence ID" value="AEI40180.1"/>
    <property type="molecule type" value="Genomic_DNA"/>
</dbReference>
<organism evidence="4 5">
    <name type="scientific">Paenibacillus mucilaginosus (strain KNP414)</name>
    <dbReference type="NCBI Taxonomy" id="1036673"/>
    <lineage>
        <taxon>Bacteria</taxon>
        <taxon>Bacillati</taxon>
        <taxon>Bacillota</taxon>
        <taxon>Bacilli</taxon>
        <taxon>Bacillales</taxon>
        <taxon>Paenibacillaceae</taxon>
        <taxon>Paenibacillus</taxon>
    </lineage>
</organism>
<dbReference type="PANTHER" id="PTHR30290:SF72">
    <property type="entry name" value="HTH-TYPE TRANSCRIPTIONAL REGULATOR SGRR"/>
    <property type="match status" value="1"/>
</dbReference>
<dbReference type="AlphaFoldDB" id="F8FPF6"/>
<feature type="domain" description="Solute-binding protein family 5" evidence="2">
    <location>
        <begin position="175"/>
        <end position="479"/>
    </location>
</feature>